<dbReference type="InParanoid" id="B4N1S3"/>
<reference evidence="3 4" key="1">
    <citation type="journal article" date="2007" name="Nature">
        <title>Evolution of genes and genomes on the Drosophila phylogeny.</title>
        <authorList>
            <consortium name="Drosophila 12 Genomes Consortium"/>
            <person name="Clark A.G."/>
            <person name="Eisen M.B."/>
            <person name="Smith D.R."/>
            <person name="Bergman C.M."/>
            <person name="Oliver B."/>
            <person name="Markow T.A."/>
            <person name="Kaufman T.C."/>
            <person name="Kellis M."/>
            <person name="Gelbart W."/>
            <person name="Iyer V.N."/>
            <person name="Pollard D.A."/>
            <person name="Sackton T.B."/>
            <person name="Larracuente A.M."/>
            <person name="Singh N.D."/>
            <person name="Abad J.P."/>
            <person name="Abt D.N."/>
            <person name="Adryan B."/>
            <person name="Aguade M."/>
            <person name="Akashi H."/>
            <person name="Anderson W.W."/>
            <person name="Aquadro C.F."/>
            <person name="Ardell D.H."/>
            <person name="Arguello R."/>
            <person name="Artieri C.G."/>
            <person name="Barbash D.A."/>
            <person name="Barker D."/>
            <person name="Barsanti P."/>
            <person name="Batterham P."/>
            <person name="Batzoglou S."/>
            <person name="Begun D."/>
            <person name="Bhutkar A."/>
            <person name="Blanco E."/>
            <person name="Bosak S.A."/>
            <person name="Bradley R.K."/>
            <person name="Brand A.D."/>
            <person name="Brent M.R."/>
            <person name="Brooks A.N."/>
            <person name="Brown R.H."/>
            <person name="Butlin R.K."/>
            <person name="Caggese C."/>
            <person name="Calvi B.R."/>
            <person name="Bernardo de Carvalho A."/>
            <person name="Caspi A."/>
            <person name="Castrezana S."/>
            <person name="Celniker S.E."/>
            <person name="Chang J.L."/>
            <person name="Chapple C."/>
            <person name="Chatterji S."/>
            <person name="Chinwalla A."/>
            <person name="Civetta A."/>
            <person name="Clifton S.W."/>
            <person name="Comeron J.M."/>
            <person name="Costello J.C."/>
            <person name="Coyne J.A."/>
            <person name="Daub J."/>
            <person name="David R.G."/>
            <person name="Delcher A.L."/>
            <person name="Delehaunty K."/>
            <person name="Do C.B."/>
            <person name="Ebling H."/>
            <person name="Edwards K."/>
            <person name="Eickbush T."/>
            <person name="Evans J.D."/>
            <person name="Filipski A."/>
            <person name="Findeiss S."/>
            <person name="Freyhult E."/>
            <person name="Fulton L."/>
            <person name="Fulton R."/>
            <person name="Garcia A.C."/>
            <person name="Gardiner A."/>
            <person name="Garfield D.A."/>
            <person name="Garvin B.E."/>
            <person name="Gibson G."/>
            <person name="Gilbert D."/>
            <person name="Gnerre S."/>
            <person name="Godfrey J."/>
            <person name="Good R."/>
            <person name="Gotea V."/>
            <person name="Gravely B."/>
            <person name="Greenberg A.J."/>
            <person name="Griffiths-Jones S."/>
            <person name="Gross S."/>
            <person name="Guigo R."/>
            <person name="Gustafson E.A."/>
            <person name="Haerty W."/>
            <person name="Hahn M.W."/>
            <person name="Halligan D.L."/>
            <person name="Halpern A.L."/>
            <person name="Halter G.M."/>
            <person name="Han M.V."/>
            <person name="Heger A."/>
            <person name="Hillier L."/>
            <person name="Hinrichs A.S."/>
            <person name="Holmes I."/>
            <person name="Hoskins R.A."/>
            <person name="Hubisz M.J."/>
            <person name="Hultmark D."/>
            <person name="Huntley M.A."/>
            <person name="Jaffe D.B."/>
            <person name="Jagadeeshan S."/>
            <person name="Jeck W.R."/>
            <person name="Johnson J."/>
            <person name="Jones C.D."/>
            <person name="Jordan W.C."/>
            <person name="Karpen G.H."/>
            <person name="Kataoka E."/>
            <person name="Keightley P.D."/>
            <person name="Kheradpour P."/>
            <person name="Kirkness E.F."/>
            <person name="Koerich L.B."/>
            <person name="Kristiansen K."/>
            <person name="Kudrna D."/>
            <person name="Kulathinal R.J."/>
            <person name="Kumar S."/>
            <person name="Kwok R."/>
            <person name="Lander E."/>
            <person name="Langley C.H."/>
            <person name="Lapoint R."/>
            <person name="Lazzaro B.P."/>
            <person name="Lee S.J."/>
            <person name="Levesque L."/>
            <person name="Li R."/>
            <person name="Lin C.F."/>
            <person name="Lin M.F."/>
            <person name="Lindblad-Toh K."/>
            <person name="Llopart A."/>
            <person name="Long M."/>
            <person name="Low L."/>
            <person name="Lozovsky E."/>
            <person name="Lu J."/>
            <person name="Luo M."/>
            <person name="Machado C.A."/>
            <person name="Makalowski W."/>
            <person name="Marzo M."/>
            <person name="Matsuda M."/>
            <person name="Matzkin L."/>
            <person name="McAllister B."/>
            <person name="McBride C.S."/>
            <person name="McKernan B."/>
            <person name="McKernan K."/>
            <person name="Mendez-Lago M."/>
            <person name="Minx P."/>
            <person name="Mollenhauer M.U."/>
            <person name="Montooth K."/>
            <person name="Mount S.M."/>
            <person name="Mu X."/>
            <person name="Myers E."/>
            <person name="Negre B."/>
            <person name="Newfeld S."/>
            <person name="Nielsen R."/>
            <person name="Noor M.A."/>
            <person name="O'Grady P."/>
            <person name="Pachter L."/>
            <person name="Papaceit M."/>
            <person name="Parisi M.J."/>
            <person name="Parisi M."/>
            <person name="Parts L."/>
            <person name="Pedersen J.S."/>
            <person name="Pesole G."/>
            <person name="Phillippy A.M."/>
            <person name="Ponting C.P."/>
            <person name="Pop M."/>
            <person name="Porcelli D."/>
            <person name="Powell J.R."/>
            <person name="Prohaska S."/>
            <person name="Pruitt K."/>
            <person name="Puig M."/>
            <person name="Quesneville H."/>
            <person name="Ram K.R."/>
            <person name="Rand D."/>
            <person name="Rasmussen M.D."/>
            <person name="Reed L.K."/>
            <person name="Reenan R."/>
            <person name="Reily A."/>
            <person name="Remington K.A."/>
            <person name="Rieger T.T."/>
            <person name="Ritchie M.G."/>
            <person name="Robin C."/>
            <person name="Rogers Y.H."/>
            <person name="Rohde C."/>
            <person name="Rozas J."/>
            <person name="Rubenfield M.J."/>
            <person name="Ruiz A."/>
            <person name="Russo S."/>
            <person name="Salzberg S.L."/>
            <person name="Sanchez-Gracia A."/>
            <person name="Saranga D.J."/>
            <person name="Sato H."/>
            <person name="Schaeffer S.W."/>
            <person name="Schatz M.C."/>
            <person name="Schlenke T."/>
            <person name="Schwartz R."/>
            <person name="Segarra C."/>
            <person name="Singh R.S."/>
            <person name="Sirot L."/>
            <person name="Sirota M."/>
            <person name="Sisneros N.B."/>
            <person name="Smith C.D."/>
            <person name="Smith T.F."/>
            <person name="Spieth J."/>
            <person name="Stage D.E."/>
            <person name="Stark A."/>
            <person name="Stephan W."/>
            <person name="Strausberg R.L."/>
            <person name="Strempel S."/>
            <person name="Sturgill D."/>
            <person name="Sutton G."/>
            <person name="Sutton G.G."/>
            <person name="Tao W."/>
            <person name="Teichmann S."/>
            <person name="Tobari Y.N."/>
            <person name="Tomimura Y."/>
            <person name="Tsolas J.M."/>
            <person name="Valente V.L."/>
            <person name="Venter E."/>
            <person name="Venter J.C."/>
            <person name="Vicario S."/>
            <person name="Vieira F.G."/>
            <person name="Vilella A.J."/>
            <person name="Villasante A."/>
            <person name="Walenz B."/>
            <person name="Wang J."/>
            <person name="Wasserman M."/>
            <person name="Watts T."/>
            <person name="Wilson D."/>
            <person name="Wilson R.K."/>
            <person name="Wing R.A."/>
            <person name="Wolfner M.F."/>
            <person name="Wong A."/>
            <person name="Wong G.K."/>
            <person name="Wu C.I."/>
            <person name="Wu G."/>
            <person name="Yamamoto D."/>
            <person name="Yang H.P."/>
            <person name="Yang S.P."/>
            <person name="Yorke J.A."/>
            <person name="Yoshida K."/>
            <person name="Zdobnov E."/>
            <person name="Zhang P."/>
            <person name="Zhang Y."/>
            <person name="Zimin A.V."/>
            <person name="Baldwin J."/>
            <person name="Abdouelleil A."/>
            <person name="Abdulkadir J."/>
            <person name="Abebe A."/>
            <person name="Abera B."/>
            <person name="Abreu J."/>
            <person name="Acer S.C."/>
            <person name="Aftuck L."/>
            <person name="Alexander A."/>
            <person name="An P."/>
            <person name="Anderson E."/>
            <person name="Anderson S."/>
            <person name="Arachi H."/>
            <person name="Azer M."/>
            <person name="Bachantsang P."/>
            <person name="Barry A."/>
            <person name="Bayul T."/>
            <person name="Berlin A."/>
            <person name="Bessette D."/>
            <person name="Bloom T."/>
            <person name="Blye J."/>
            <person name="Boguslavskiy L."/>
            <person name="Bonnet C."/>
            <person name="Boukhgalter B."/>
            <person name="Bourzgui I."/>
            <person name="Brown A."/>
            <person name="Cahill P."/>
            <person name="Channer S."/>
            <person name="Cheshatsang Y."/>
            <person name="Chuda L."/>
            <person name="Citroen M."/>
            <person name="Collymore A."/>
            <person name="Cooke P."/>
            <person name="Costello M."/>
            <person name="D'Aco K."/>
            <person name="Daza R."/>
            <person name="De Haan G."/>
            <person name="DeGray S."/>
            <person name="DeMaso C."/>
            <person name="Dhargay N."/>
            <person name="Dooley K."/>
            <person name="Dooley E."/>
            <person name="Doricent M."/>
            <person name="Dorje P."/>
            <person name="Dorjee K."/>
            <person name="Dupes A."/>
            <person name="Elong R."/>
            <person name="Falk J."/>
            <person name="Farina A."/>
            <person name="Faro S."/>
            <person name="Ferguson D."/>
            <person name="Fisher S."/>
            <person name="Foley C.D."/>
            <person name="Franke A."/>
            <person name="Friedrich D."/>
            <person name="Gadbois L."/>
            <person name="Gearin G."/>
            <person name="Gearin C.R."/>
            <person name="Giannoukos G."/>
            <person name="Goode T."/>
            <person name="Graham J."/>
            <person name="Grandbois E."/>
            <person name="Grewal S."/>
            <person name="Gyaltsen K."/>
            <person name="Hafez N."/>
            <person name="Hagos B."/>
            <person name="Hall J."/>
            <person name="Henson C."/>
            <person name="Hollinger A."/>
            <person name="Honan T."/>
            <person name="Huard M.D."/>
            <person name="Hughes L."/>
            <person name="Hurhula B."/>
            <person name="Husby M.E."/>
            <person name="Kamat A."/>
            <person name="Kanga B."/>
            <person name="Kashin S."/>
            <person name="Khazanovich D."/>
            <person name="Kisner P."/>
            <person name="Lance K."/>
            <person name="Lara M."/>
            <person name="Lee W."/>
            <person name="Lennon N."/>
            <person name="Letendre F."/>
            <person name="LeVine R."/>
            <person name="Lipovsky A."/>
            <person name="Liu X."/>
            <person name="Liu J."/>
            <person name="Liu S."/>
            <person name="Lokyitsang T."/>
            <person name="Lokyitsang Y."/>
            <person name="Lubonja R."/>
            <person name="Lui A."/>
            <person name="MacDonald P."/>
            <person name="Magnisalis V."/>
            <person name="Maru K."/>
            <person name="Matthews C."/>
            <person name="McCusker W."/>
            <person name="McDonough S."/>
            <person name="Mehta T."/>
            <person name="Meldrim J."/>
            <person name="Meneus L."/>
            <person name="Mihai O."/>
            <person name="Mihalev A."/>
            <person name="Mihova T."/>
            <person name="Mittelman R."/>
            <person name="Mlenga V."/>
            <person name="Montmayeur A."/>
            <person name="Mulrain L."/>
            <person name="Navidi A."/>
            <person name="Naylor J."/>
            <person name="Negash T."/>
            <person name="Nguyen T."/>
            <person name="Nguyen N."/>
            <person name="Nicol R."/>
            <person name="Norbu C."/>
            <person name="Norbu N."/>
            <person name="Novod N."/>
            <person name="O'Neill B."/>
            <person name="Osman S."/>
            <person name="Markiewicz E."/>
            <person name="Oyono O.L."/>
            <person name="Patti C."/>
            <person name="Phunkhang P."/>
            <person name="Pierre F."/>
            <person name="Priest M."/>
            <person name="Raghuraman S."/>
            <person name="Rege F."/>
            <person name="Reyes R."/>
            <person name="Rise C."/>
            <person name="Rogov P."/>
            <person name="Ross K."/>
            <person name="Ryan E."/>
            <person name="Settipalli S."/>
            <person name="Shea T."/>
            <person name="Sherpa N."/>
            <person name="Shi L."/>
            <person name="Shih D."/>
            <person name="Sparrow T."/>
            <person name="Spaulding J."/>
            <person name="Stalker J."/>
            <person name="Stange-Thomann N."/>
            <person name="Stavropoulos S."/>
            <person name="Stone C."/>
            <person name="Strader C."/>
            <person name="Tesfaye S."/>
            <person name="Thomson T."/>
            <person name="Thoulutsang Y."/>
            <person name="Thoulutsang D."/>
            <person name="Topham K."/>
            <person name="Topping I."/>
            <person name="Tsamla T."/>
            <person name="Vassiliev H."/>
            <person name="Vo A."/>
            <person name="Wangchuk T."/>
            <person name="Wangdi T."/>
            <person name="Weiand M."/>
            <person name="Wilkinson J."/>
            <person name="Wilson A."/>
            <person name="Yadav S."/>
            <person name="Young G."/>
            <person name="Yu Q."/>
            <person name="Zembek L."/>
            <person name="Zhong D."/>
            <person name="Zimmer A."/>
            <person name="Zwirko Z."/>
            <person name="Jaffe D.B."/>
            <person name="Alvarez P."/>
            <person name="Brockman W."/>
            <person name="Butler J."/>
            <person name="Chin C."/>
            <person name="Gnerre S."/>
            <person name="Grabherr M."/>
            <person name="Kleber M."/>
            <person name="Mauceli E."/>
            <person name="MacCallum I."/>
        </authorList>
    </citation>
    <scope>NUCLEOTIDE SEQUENCE [LARGE SCALE GENOMIC DNA]</scope>
    <source>
        <strain evidence="4">Tucson 14030-0811.24</strain>
    </source>
</reference>
<dbReference type="SUPFAM" id="SSF47576">
    <property type="entry name" value="Calponin-homology domain, CH-domain"/>
    <property type="match status" value="1"/>
</dbReference>
<dbReference type="SMR" id="B4N1S3"/>
<feature type="compositionally biased region" description="Basic residues" evidence="1">
    <location>
        <begin position="518"/>
        <end position="529"/>
    </location>
</feature>
<evidence type="ECO:0000313" key="4">
    <source>
        <dbReference type="Proteomes" id="UP000007798"/>
    </source>
</evidence>
<accession>B4N1S3</accession>
<feature type="region of interest" description="Disordered" evidence="1">
    <location>
        <begin position="397"/>
        <end position="420"/>
    </location>
</feature>
<sequence>MSAKSGSNELSPDERALAGVNLLLKSDYKSLKELRNGAVWCHLLDRILPGSVRLELVSEYSTNLTDWHANYHLLHTSLRQLHIPMILRVHEIIDGDAEQTMHLVYSFLELYVRKETLGSQLSLPKKSDKLLPRIGSSCFVLIPKLKNILAIFHDEKVKQHQIEQAENNDEKEVTIAKIVEKQPKKRPWLLDRAGFWSATSRRSCFLPKRLFTKIGKRMAAGHQEEEEPLQLQMPRYFFHCQLLLFVLMQFVQSLPVSNPEISNKVTNSVNSIQVQQQPQTSSGSQDLHLNTLSAFASSYDQAQQLQQQQQQQQSLPIESGFKPSYKMPEMETNFTPMQTAGTPSVASLPSTPMLMQYLPAQTLQDGSGAVQYLQLIPTRPIIVPISPYLAAAAASANNGNAAPSSPPAAPSLTPHANAQPDYSGRNAAVLSVSPSINSGIGLHYGSLHHGYAGSISPAAAYRNSYRINREAKDKHFPPAFTLNLNEYIPSATLLGGSSVGGLGGASHDVTAASSASHPHTHMYIRARTT</sequence>
<gene>
    <name evidence="3" type="primary">Dwil\GK19243</name>
    <name evidence="3" type="ORF">Dwil_GK19243</name>
</gene>
<dbReference type="FunCoup" id="B4N1S3">
    <property type="interactions" value="3"/>
</dbReference>
<feature type="domain" description="Calponin-homology (CH)" evidence="2">
    <location>
        <begin position="10"/>
        <end position="112"/>
    </location>
</feature>
<dbReference type="STRING" id="7260.B4N1S3"/>
<dbReference type="HOGENOM" id="CLU_940961_0_0_1"/>
<organism evidence="3 4">
    <name type="scientific">Drosophila willistoni</name>
    <name type="common">Fruit fly</name>
    <dbReference type="NCBI Taxonomy" id="7260"/>
    <lineage>
        <taxon>Eukaryota</taxon>
        <taxon>Metazoa</taxon>
        <taxon>Ecdysozoa</taxon>
        <taxon>Arthropoda</taxon>
        <taxon>Hexapoda</taxon>
        <taxon>Insecta</taxon>
        <taxon>Pterygota</taxon>
        <taxon>Neoptera</taxon>
        <taxon>Endopterygota</taxon>
        <taxon>Diptera</taxon>
        <taxon>Brachycera</taxon>
        <taxon>Muscomorpha</taxon>
        <taxon>Ephydroidea</taxon>
        <taxon>Drosophilidae</taxon>
        <taxon>Drosophila</taxon>
        <taxon>Sophophora</taxon>
    </lineage>
</organism>
<dbReference type="InterPro" id="IPR001715">
    <property type="entry name" value="CH_dom"/>
</dbReference>
<dbReference type="eggNOG" id="ENOG502T8EM">
    <property type="taxonomic scope" value="Eukaryota"/>
</dbReference>
<dbReference type="Gene3D" id="1.10.418.10">
    <property type="entry name" value="Calponin-like domain"/>
    <property type="match status" value="1"/>
</dbReference>
<dbReference type="Proteomes" id="UP000007798">
    <property type="component" value="Unassembled WGS sequence"/>
</dbReference>
<dbReference type="InterPro" id="IPR036872">
    <property type="entry name" value="CH_dom_sf"/>
</dbReference>
<protein>
    <recommendedName>
        <fullName evidence="2">Calponin-homology (CH) domain-containing protein</fullName>
    </recommendedName>
</protein>
<feature type="region of interest" description="Disordered" evidence="1">
    <location>
        <begin position="303"/>
        <end position="322"/>
    </location>
</feature>
<dbReference type="PROSITE" id="PS50021">
    <property type="entry name" value="CH"/>
    <property type="match status" value="1"/>
</dbReference>
<dbReference type="EMBL" id="CH963925">
    <property type="protein sequence ID" value="EDW78312.2"/>
    <property type="molecule type" value="Genomic_DNA"/>
</dbReference>
<feature type="region of interest" description="Disordered" evidence="1">
    <location>
        <begin position="510"/>
        <end position="529"/>
    </location>
</feature>
<evidence type="ECO:0000256" key="1">
    <source>
        <dbReference type="SAM" id="MobiDB-lite"/>
    </source>
</evidence>
<name>B4N1S3_DROWI</name>
<evidence type="ECO:0000259" key="2">
    <source>
        <dbReference type="PROSITE" id="PS50021"/>
    </source>
</evidence>
<dbReference type="AlphaFoldDB" id="B4N1S3"/>
<keyword evidence="4" id="KW-1185">Reference proteome</keyword>
<evidence type="ECO:0000313" key="3">
    <source>
        <dbReference type="EMBL" id="EDW78312.2"/>
    </source>
</evidence>
<proteinExistence type="predicted"/>
<dbReference type="OrthoDB" id="7973539at2759"/>
<feature type="compositionally biased region" description="Low complexity" evidence="1">
    <location>
        <begin position="303"/>
        <end position="313"/>
    </location>
</feature>